<dbReference type="InterPro" id="IPR009081">
    <property type="entry name" value="PP-bd_ACP"/>
</dbReference>
<keyword evidence="2" id="KW-0597">Phosphoprotein</keyword>
<keyword evidence="1" id="KW-0596">Phosphopantetheine</keyword>
<evidence type="ECO:0000313" key="4">
    <source>
        <dbReference type="EMBL" id="QUP61010.1"/>
    </source>
</evidence>
<keyword evidence="4" id="KW-0614">Plasmid</keyword>
<geneLocation type="plasmid" evidence="4 5">
    <name>pRS</name>
</geneLocation>
<dbReference type="SUPFAM" id="SSF47336">
    <property type="entry name" value="ACP-like"/>
    <property type="match status" value="1"/>
</dbReference>
<evidence type="ECO:0000256" key="2">
    <source>
        <dbReference type="ARBA" id="ARBA00022553"/>
    </source>
</evidence>
<proteinExistence type="predicted"/>
<evidence type="ECO:0000259" key="3">
    <source>
        <dbReference type="Pfam" id="PF00550"/>
    </source>
</evidence>
<dbReference type="RefSeq" id="WP_211906822.1">
    <property type="nucleotide sequence ID" value="NZ_CP046675.1"/>
</dbReference>
<protein>
    <recommendedName>
        <fullName evidence="3">Carrier domain-containing protein</fullName>
    </recommendedName>
</protein>
<dbReference type="PROSITE" id="PS00012">
    <property type="entry name" value="PHOSPHOPANTETHEINE"/>
    <property type="match status" value="1"/>
</dbReference>
<dbReference type="Gene3D" id="1.10.1200.10">
    <property type="entry name" value="ACP-like"/>
    <property type="match status" value="1"/>
</dbReference>
<evidence type="ECO:0000256" key="1">
    <source>
        <dbReference type="ARBA" id="ARBA00022450"/>
    </source>
</evidence>
<reference evidence="5" key="1">
    <citation type="submission" date="2019-12" db="EMBL/GenBank/DDBJ databases">
        <title>Whole-genome sequence of tobacco pathogen Ralstonia pseudosolanacearum strain RS, originating from Yunnan province of China.</title>
        <authorList>
            <person name="Lu C.-H."/>
        </authorList>
    </citation>
    <scope>NUCLEOTIDE SEQUENCE [LARGE SCALE GENOMIC DNA]</scope>
    <source>
        <strain evidence="5">RS</strain>
        <plasmid evidence="5">pRS</plasmid>
    </source>
</reference>
<dbReference type="InterPro" id="IPR036736">
    <property type="entry name" value="ACP-like_sf"/>
</dbReference>
<feature type="domain" description="Carrier" evidence="3">
    <location>
        <begin position="28"/>
        <end position="59"/>
    </location>
</feature>
<dbReference type="Proteomes" id="UP000680989">
    <property type="component" value="Plasmid pRS"/>
</dbReference>
<keyword evidence="5" id="KW-1185">Reference proteome</keyword>
<dbReference type="Pfam" id="PF00550">
    <property type="entry name" value="PP-binding"/>
    <property type="match status" value="1"/>
</dbReference>
<dbReference type="InterPro" id="IPR006162">
    <property type="entry name" value="Ppantetheine_attach_site"/>
</dbReference>
<accession>A0ABX8A0G6</accession>
<sequence>MSTFTVAELVPFINAVVTPPVTEATLSAQPELSALGIDSLSTVNLLVALAEHFNADLSAYVDALEPPRTIPDLQRVATLFMEDGRVIHQEGN</sequence>
<name>A0ABX8A0G6_9RALS</name>
<evidence type="ECO:0000313" key="5">
    <source>
        <dbReference type="Proteomes" id="UP000680989"/>
    </source>
</evidence>
<dbReference type="EMBL" id="CP046675">
    <property type="protein sequence ID" value="QUP61010.1"/>
    <property type="molecule type" value="Genomic_DNA"/>
</dbReference>
<gene>
    <name evidence="4" type="ORF">GO999_21065</name>
</gene>
<organism evidence="4 5">
    <name type="scientific">Ralstonia nicotianae</name>
    <dbReference type="NCBI Taxonomy" id="3037696"/>
    <lineage>
        <taxon>Bacteria</taxon>
        <taxon>Pseudomonadati</taxon>
        <taxon>Pseudomonadota</taxon>
        <taxon>Betaproteobacteria</taxon>
        <taxon>Burkholderiales</taxon>
        <taxon>Burkholderiaceae</taxon>
        <taxon>Ralstonia</taxon>
        <taxon>Ralstonia solanacearum species complex</taxon>
    </lineage>
</organism>